<dbReference type="SUPFAM" id="SSF54928">
    <property type="entry name" value="RNA-binding domain, RBD"/>
    <property type="match status" value="1"/>
</dbReference>
<dbReference type="GO" id="GO:0045292">
    <property type="term" value="P:mRNA cis splicing, via spliceosome"/>
    <property type="evidence" value="ECO:0007669"/>
    <property type="project" value="UniProtKB-UniRule"/>
</dbReference>
<dbReference type="AlphaFoldDB" id="A0A1L8DHL0"/>
<evidence type="ECO:0000256" key="8">
    <source>
        <dbReference type="PIRNR" id="PIRNR031066"/>
    </source>
</evidence>
<evidence type="ECO:0000256" key="3">
    <source>
        <dbReference type="ARBA" id="ARBA00022884"/>
    </source>
</evidence>
<feature type="region of interest" description="Disordered" evidence="9">
    <location>
        <begin position="274"/>
        <end position="293"/>
    </location>
</feature>
<dbReference type="Pfam" id="PF00076">
    <property type="entry name" value="RRM_1"/>
    <property type="match status" value="1"/>
</dbReference>
<dbReference type="PANTHER" id="PTHR13288:SF8">
    <property type="entry name" value="SPLICING FACTOR 45"/>
    <property type="match status" value="1"/>
</dbReference>
<feature type="domain" description="G-patch" evidence="11">
    <location>
        <begin position="226"/>
        <end position="266"/>
    </location>
</feature>
<dbReference type="PROSITE" id="PS50102">
    <property type="entry name" value="RRM"/>
    <property type="match status" value="1"/>
</dbReference>
<dbReference type="GO" id="GO:0003723">
    <property type="term" value="F:RNA binding"/>
    <property type="evidence" value="ECO:0007669"/>
    <property type="project" value="UniProtKB-UniRule"/>
</dbReference>
<evidence type="ECO:0000259" key="10">
    <source>
        <dbReference type="PROSITE" id="PS50102"/>
    </source>
</evidence>
<comment type="subunit">
    <text evidence="8">Associates with the spliceosome.</text>
</comment>
<reference evidence="12" key="1">
    <citation type="submission" date="2016-12" db="EMBL/GenBank/DDBJ databases">
        <title>An insight into the sialome and mialome of the sand fly, Nyssomyia neivai.</title>
        <authorList>
            <person name="Sebastian V."/>
            <person name="Goulart T.M."/>
            <person name="Oliveira W."/>
            <person name="Calvo E."/>
            <person name="Oliveira L.F."/>
            <person name="Pinto M.C."/>
            <person name="Rosselino A.M."/>
            <person name="Ribeiro J.M."/>
        </authorList>
    </citation>
    <scope>NUCLEOTIDE SEQUENCE</scope>
</reference>
<name>A0A1L8DHL0_9DIPT</name>
<organism evidence="12">
    <name type="scientific">Nyssomyia neivai</name>
    <dbReference type="NCBI Taxonomy" id="330878"/>
    <lineage>
        <taxon>Eukaryota</taxon>
        <taxon>Metazoa</taxon>
        <taxon>Ecdysozoa</taxon>
        <taxon>Arthropoda</taxon>
        <taxon>Hexapoda</taxon>
        <taxon>Insecta</taxon>
        <taxon>Pterygota</taxon>
        <taxon>Neoptera</taxon>
        <taxon>Endopterygota</taxon>
        <taxon>Diptera</taxon>
        <taxon>Nematocera</taxon>
        <taxon>Psychodoidea</taxon>
        <taxon>Psychodidae</taxon>
        <taxon>Nyssomyia</taxon>
    </lineage>
</organism>
<evidence type="ECO:0000256" key="4">
    <source>
        <dbReference type="ARBA" id="ARBA00023187"/>
    </source>
</evidence>
<keyword evidence="2 8" id="KW-0507">mRNA processing</keyword>
<evidence type="ECO:0000313" key="12">
    <source>
        <dbReference type="EMBL" id="JAV05840.1"/>
    </source>
</evidence>
<dbReference type="InterPro" id="IPR012677">
    <property type="entry name" value="Nucleotide-bd_a/b_plait_sf"/>
</dbReference>
<dbReference type="InterPro" id="IPR003954">
    <property type="entry name" value="RRM_euk-type"/>
</dbReference>
<comment type="function">
    <text evidence="8">Splice factor that binds to the single-stranded 3'AG at the exon/intron border and promotes its utilization in the second catalytic step. Involved in the regulation of alternative splicing and the utilization of cryptic splice sites.</text>
</comment>
<feature type="region of interest" description="Disordered" evidence="9">
    <location>
        <begin position="129"/>
        <end position="196"/>
    </location>
</feature>
<dbReference type="PANTHER" id="PTHR13288">
    <property type="entry name" value="SPLICING FACTOR 45 SPF45"/>
    <property type="match status" value="1"/>
</dbReference>
<keyword evidence="8" id="KW-0747">Spliceosome</keyword>
<feature type="compositionally biased region" description="Pro residues" evidence="9">
    <location>
        <begin position="277"/>
        <end position="288"/>
    </location>
</feature>
<accession>A0A1L8DHL0</accession>
<keyword evidence="3 8" id="KW-0694">RNA-binding</keyword>
<evidence type="ECO:0000256" key="2">
    <source>
        <dbReference type="ARBA" id="ARBA00022664"/>
    </source>
</evidence>
<dbReference type="GO" id="GO:0071011">
    <property type="term" value="C:precatalytic spliceosome"/>
    <property type="evidence" value="ECO:0007669"/>
    <property type="project" value="TreeGrafter"/>
</dbReference>
<dbReference type="SMART" id="SM00361">
    <property type="entry name" value="RRM_1"/>
    <property type="match status" value="1"/>
</dbReference>
<dbReference type="FunFam" id="3.30.70.330:FF:000079">
    <property type="entry name" value="Putative splicing factor 45"/>
    <property type="match status" value="1"/>
</dbReference>
<dbReference type="InterPro" id="IPR000504">
    <property type="entry name" value="RRM_dom"/>
</dbReference>
<evidence type="ECO:0000256" key="9">
    <source>
        <dbReference type="SAM" id="MobiDB-lite"/>
    </source>
</evidence>
<dbReference type="Gene3D" id="3.30.70.330">
    <property type="match status" value="1"/>
</dbReference>
<keyword evidence="4 8" id="KW-0508">mRNA splicing</keyword>
<feature type="domain" description="RRM" evidence="10">
    <location>
        <begin position="304"/>
        <end position="389"/>
    </location>
</feature>
<evidence type="ECO:0000256" key="6">
    <source>
        <dbReference type="ARBA" id="ARBA00065586"/>
    </source>
</evidence>
<protein>
    <recommendedName>
        <fullName evidence="7 8">Splicing factor 45</fullName>
    </recommendedName>
    <alternativeName>
        <fullName evidence="8">RNA-binding motif protein 17</fullName>
    </alternativeName>
</protein>
<dbReference type="PROSITE" id="PS50174">
    <property type="entry name" value="G_PATCH"/>
    <property type="match status" value="1"/>
</dbReference>
<evidence type="ECO:0000256" key="1">
    <source>
        <dbReference type="ARBA" id="ARBA00004123"/>
    </source>
</evidence>
<dbReference type="PIRSF" id="PIRSF031066">
    <property type="entry name" value="Splicing_factor_SPF45"/>
    <property type="match status" value="1"/>
</dbReference>
<feature type="compositionally biased region" description="Basic and acidic residues" evidence="9">
    <location>
        <begin position="129"/>
        <end position="149"/>
    </location>
</feature>
<comment type="subcellular location">
    <subcellularLocation>
        <location evidence="1 8">Nucleus</location>
    </subcellularLocation>
</comment>
<dbReference type="EMBL" id="GFDF01008244">
    <property type="protein sequence ID" value="JAV05840.1"/>
    <property type="molecule type" value="Transcribed_RNA"/>
</dbReference>
<evidence type="ECO:0000256" key="7">
    <source>
        <dbReference type="ARBA" id="ARBA00074919"/>
    </source>
</evidence>
<evidence type="ECO:0000256" key="5">
    <source>
        <dbReference type="ARBA" id="ARBA00023242"/>
    </source>
</evidence>
<keyword evidence="5 8" id="KW-0539">Nucleus</keyword>
<dbReference type="GO" id="GO:0005654">
    <property type="term" value="C:nucleoplasm"/>
    <property type="evidence" value="ECO:0007669"/>
    <property type="project" value="UniProtKB-UniRule"/>
</dbReference>
<comment type="subunit">
    <text evidence="6">Binds SXL. Associates with the spliceosome. Interacts with SF3B1, SF1 and U2AF2.</text>
</comment>
<evidence type="ECO:0000259" key="11">
    <source>
        <dbReference type="PROSITE" id="PS50174"/>
    </source>
</evidence>
<dbReference type="GO" id="GO:0000380">
    <property type="term" value="P:alternative mRNA splicing, via spliceosome"/>
    <property type="evidence" value="ECO:0007669"/>
    <property type="project" value="TreeGrafter"/>
</dbReference>
<dbReference type="InterPro" id="IPR040052">
    <property type="entry name" value="RBM17"/>
</dbReference>
<proteinExistence type="predicted"/>
<sequence>MALYDDLDTKQKADQIDGWSSGIKLLQTQLAVKKAVPPKNTILRKSATLAKVIDLKAKKDVPEELFRSQNDLLRLHPAQIKSSASGAAQNTLVTTFPEHESSLDEVEWHVVDEYDPMWPNDYEKLVKDRRDKEKEKVREREERKREERNTKRKVSNPRIINEDGSPPVKYMGFGGRPSVHSDDEEAKSPPNVPRAPMGAAIAPPPSLQENIITEKSSTSNTVAYGASSVAAKIMAKYGFKDGQGLGKQEQGMAVALQVEKTSKRGGRIIHEKEFTMPAPPPVPSPPPAQTSEPSITEIMKSPSKVVLLRNMVGPGDVDSELEPEVKDECNTKYGDVVRVVIHEIPDINPEEAVRIFVEFKRIESAIKAVVDLNGRFFGGRQVKAGFYDFEKFQSLQLLG</sequence>
<dbReference type="InterPro" id="IPR000467">
    <property type="entry name" value="G_patch_dom"/>
</dbReference>
<dbReference type="InterPro" id="IPR035979">
    <property type="entry name" value="RBD_domain_sf"/>
</dbReference>
<dbReference type="SMART" id="SM00443">
    <property type="entry name" value="G_patch"/>
    <property type="match status" value="1"/>
</dbReference>
<dbReference type="InterPro" id="IPR034653">
    <property type="entry name" value="SPF45_RRM"/>
</dbReference>
<dbReference type="CDD" id="cd12647">
    <property type="entry name" value="RRM_UHM_SPF45"/>
    <property type="match status" value="1"/>
</dbReference>
<dbReference type="Pfam" id="PF01585">
    <property type="entry name" value="G-patch"/>
    <property type="match status" value="1"/>
</dbReference>